<dbReference type="EMBL" id="SISG01000001">
    <property type="protein sequence ID" value="TBN57005.1"/>
    <property type="molecule type" value="Genomic_DNA"/>
</dbReference>
<sequence length="158" mass="17550">MPIAFQAPDLALLLPGRWRVTATNFPLWLGGERLNPHFTYGLLGDAPLTLSDDVSYTTREGEEKHIIGTDRWKGDAFVWRGKGLLKIAKSRWSLIGSSDDGSVLAIRFERTVATPAGIDVLVRDGVDRPELRTLVAHNHEQFGLSTEEFATLTWLAAH</sequence>
<reference evidence="2" key="1">
    <citation type="submission" date="2019-02" db="EMBL/GenBank/DDBJ databases">
        <title>Glaciihabitans arcticus sp. nov., a psychrotolerant bacterium isolated from polar soil.</title>
        <authorList>
            <person name="Dahal R.H."/>
        </authorList>
    </citation>
    <scope>NUCLEOTIDE SEQUENCE [LARGE SCALE GENOMIC DNA]</scope>
    <source>
        <strain evidence="2">RP-3-7</strain>
    </source>
</reference>
<accession>A0A4Q9GR05</accession>
<evidence type="ECO:0000313" key="1">
    <source>
        <dbReference type="EMBL" id="TBN57005.1"/>
    </source>
</evidence>
<organism evidence="1 2">
    <name type="scientific">Glaciihabitans arcticus</name>
    <dbReference type="NCBI Taxonomy" id="2668039"/>
    <lineage>
        <taxon>Bacteria</taxon>
        <taxon>Bacillati</taxon>
        <taxon>Actinomycetota</taxon>
        <taxon>Actinomycetes</taxon>
        <taxon>Micrococcales</taxon>
        <taxon>Microbacteriaceae</taxon>
        <taxon>Glaciihabitans</taxon>
    </lineage>
</organism>
<dbReference type="RefSeq" id="WP_130981115.1">
    <property type="nucleotide sequence ID" value="NZ_SISG01000001.1"/>
</dbReference>
<keyword evidence="2" id="KW-1185">Reference proteome</keyword>
<evidence type="ECO:0000313" key="2">
    <source>
        <dbReference type="Proteomes" id="UP000294194"/>
    </source>
</evidence>
<protein>
    <submittedName>
        <fullName evidence="1">Uncharacterized protein</fullName>
    </submittedName>
</protein>
<name>A0A4Q9GR05_9MICO</name>
<dbReference type="Proteomes" id="UP000294194">
    <property type="component" value="Unassembled WGS sequence"/>
</dbReference>
<gene>
    <name evidence="1" type="ORF">EYE40_06090</name>
</gene>
<dbReference type="AlphaFoldDB" id="A0A4Q9GR05"/>
<comment type="caution">
    <text evidence="1">The sequence shown here is derived from an EMBL/GenBank/DDBJ whole genome shotgun (WGS) entry which is preliminary data.</text>
</comment>
<proteinExistence type="predicted"/>